<dbReference type="InterPro" id="IPR011009">
    <property type="entry name" value="Kinase-like_dom_sf"/>
</dbReference>
<feature type="compositionally biased region" description="Low complexity" evidence="10">
    <location>
        <begin position="304"/>
        <end position="313"/>
    </location>
</feature>
<evidence type="ECO:0000256" key="9">
    <source>
        <dbReference type="ARBA" id="ARBA00048679"/>
    </source>
</evidence>
<evidence type="ECO:0000313" key="12">
    <source>
        <dbReference type="EMBL" id="KAJ4458881.1"/>
    </source>
</evidence>
<keyword evidence="13" id="KW-1185">Reference proteome</keyword>
<dbReference type="SMART" id="SM00220">
    <property type="entry name" value="S_TKc"/>
    <property type="match status" value="1"/>
</dbReference>
<dbReference type="GO" id="GO:0016301">
    <property type="term" value="F:kinase activity"/>
    <property type="evidence" value="ECO:0007669"/>
    <property type="project" value="UniProtKB-KW"/>
</dbReference>
<evidence type="ECO:0000256" key="7">
    <source>
        <dbReference type="ARBA" id="ARBA00022840"/>
    </source>
</evidence>
<evidence type="ECO:0000256" key="10">
    <source>
        <dbReference type="SAM" id="MobiDB-lite"/>
    </source>
</evidence>
<comment type="catalytic activity">
    <reaction evidence="9">
        <text>L-seryl-[protein] + ATP = O-phospho-L-seryl-[protein] + ADP + H(+)</text>
        <dbReference type="Rhea" id="RHEA:17989"/>
        <dbReference type="Rhea" id="RHEA-COMP:9863"/>
        <dbReference type="Rhea" id="RHEA-COMP:11604"/>
        <dbReference type="ChEBI" id="CHEBI:15378"/>
        <dbReference type="ChEBI" id="CHEBI:29999"/>
        <dbReference type="ChEBI" id="CHEBI:30616"/>
        <dbReference type="ChEBI" id="CHEBI:83421"/>
        <dbReference type="ChEBI" id="CHEBI:456216"/>
        <dbReference type="EC" id="2.7.11.1"/>
    </reaction>
</comment>
<dbReference type="InterPro" id="IPR002836">
    <property type="entry name" value="PDCD5-like"/>
</dbReference>
<feature type="compositionally biased region" description="Low complexity" evidence="10">
    <location>
        <begin position="321"/>
        <end position="336"/>
    </location>
</feature>
<feature type="region of interest" description="Disordered" evidence="10">
    <location>
        <begin position="348"/>
        <end position="383"/>
    </location>
</feature>
<evidence type="ECO:0000256" key="4">
    <source>
        <dbReference type="ARBA" id="ARBA00022679"/>
    </source>
</evidence>
<keyword evidence="4" id="KW-0808">Transferase</keyword>
<evidence type="ECO:0000313" key="13">
    <source>
        <dbReference type="Proteomes" id="UP001141327"/>
    </source>
</evidence>
<comment type="catalytic activity">
    <reaction evidence="8">
        <text>L-threonyl-[protein] + ATP = O-phospho-L-threonyl-[protein] + ADP + H(+)</text>
        <dbReference type="Rhea" id="RHEA:46608"/>
        <dbReference type="Rhea" id="RHEA-COMP:11060"/>
        <dbReference type="Rhea" id="RHEA-COMP:11605"/>
        <dbReference type="ChEBI" id="CHEBI:15378"/>
        <dbReference type="ChEBI" id="CHEBI:30013"/>
        <dbReference type="ChEBI" id="CHEBI:30616"/>
        <dbReference type="ChEBI" id="CHEBI:61977"/>
        <dbReference type="ChEBI" id="CHEBI:456216"/>
        <dbReference type="EC" id="2.7.11.1"/>
    </reaction>
</comment>
<evidence type="ECO:0000259" key="11">
    <source>
        <dbReference type="PROSITE" id="PS50011"/>
    </source>
</evidence>
<dbReference type="InterPro" id="IPR036883">
    <property type="entry name" value="PDCD5-like_sf"/>
</dbReference>
<dbReference type="CDD" id="cd08217">
    <property type="entry name" value="STKc_Nek2"/>
    <property type="match status" value="1"/>
</dbReference>
<dbReference type="EMBL" id="JAPMOS010000025">
    <property type="protein sequence ID" value="KAJ4458881.1"/>
    <property type="molecule type" value="Genomic_DNA"/>
</dbReference>
<keyword evidence="7" id="KW-0067">ATP-binding</keyword>
<organism evidence="12 13">
    <name type="scientific">Paratrimastix pyriformis</name>
    <dbReference type="NCBI Taxonomy" id="342808"/>
    <lineage>
        <taxon>Eukaryota</taxon>
        <taxon>Metamonada</taxon>
        <taxon>Preaxostyla</taxon>
        <taxon>Paratrimastigidae</taxon>
        <taxon>Paratrimastix</taxon>
    </lineage>
</organism>
<feature type="region of interest" description="Disordered" evidence="10">
    <location>
        <begin position="296"/>
        <end position="336"/>
    </location>
</feature>
<keyword evidence="6 12" id="KW-0418">Kinase</keyword>
<comment type="caution">
    <text evidence="12">The sequence shown here is derived from an EMBL/GenBank/DDBJ whole genome shotgun (WGS) entry which is preliminary data.</text>
</comment>
<reference evidence="12" key="1">
    <citation type="journal article" date="2022" name="bioRxiv">
        <title>Genomics of Preaxostyla Flagellates Illuminates Evolutionary Transitions and the Path Towards Mitochondrial Loss.</title>
        <authorList>
            <person name="Novak L.V.F."/>
            <person name="Treitli S.C."/>
            <person name="Pyrih J."/>
            <person name="Halakuc P."/>
            <person name="Pipaliya S.V."/>
            <person name="Vacek V."/>
            <person name="Brzon O."/>
            <person name="Soukal P."/>
            <person name="Eme L."/>
            <person name="Dacks J.B."/>
            <person name="Karnkowska A."/>
            <person name="Elias M."/>
            <person name="Hampl V."/>
        </authorList>
    </citation>
    <scope>NUCLEOTIDE SEQUENCE</scope>
    <source>
        <strain evidence="12">RCP-MX</strain>
    </source>
</reference>
<dbReference type="PANTHER" id="PTHR44899:SF10">
    <property type="entry name" value="NIMA-RELATED KINASE 2"/>
    <property type="match status" value="1"/>
</dbReference>
<dbReference type="Gene3D" id="1.10.8.140">
    <property type="entry name" value="PDCD5-like"/>
    <property type="match status" value="1"/>
</dbReference>
<proteinExistence type="inferred from homology"/>
<dbReference type="InterPro" id="IPR051131">
    <property type="entry name" value="NEK_Ser/Thr_kinase_NIMA"/>
</dbReference>
<dbReference type="PROSITE" id="PS00108">
    <property type="entry name" value="PROTEIN_KINASE_ST"/>
    <property type="match status" value="1"/>
</dbReference>
<feature type="domain" description="Protein kinase" evidence="11">
    <location>
        <begin position="1"/>
        <end position="244"/>
    </location>
</feature>
<evidence type="ECO:0000256" key="5">
    <source>
        <dbReference type="ARBA" id="ARBA00022741"/>
    </source>
</evidence>
<comment type="similarity">
    <text evidence="1">Belongs to the PDCD5 family.</text>
</comment>
<keyword evidence="3" id="KW-0723">Serine/threonine-protein kinase</keyword>
<evidence type="ECO:0000256" key="6">
    <source>
        <dbReference type="ARBA" id="ARBA00022777"/>
    </source>
</evidence>
<protein>
    <recommendedName>
        <fullName evidence="2">non-specific serine/threonine protein kinase</fullName>
        <ecNumber evidence="2">2.7.11.1</ecNumber>
    </recommendedName>
</protein>
<dbReference type="PANTHER" id="PTHR44899">
    <property type="entry name" value="CAMK FAMILY PROTEIN KINASE"/>
    <property type="match status" value="1"/>
</dbReference>
<dbReference type="Proteomes" id="UP001141327">
    <property type="component" value="Unassembled WGS sequence"/>
</dbReference>
<dbReference type="Gene3D" id="3.30.200.20">
    <property type="entry name" value="Phosphorylase Kinase, domain 1"/>
    <property type="match status" value="1"/>
</dbReference>
<dbReference type="Gene3D" id="1.10.510.10">
    <property type="entry name" value="Transferase(Phosphotransferase) domain 1"/>
    <property type="match status" value="1"/>
</dbReference>
<dbReference type="Pfam" id="PF00069">
    <property type="entry name" value="Pkinase"/>
    <property type="match status" value="1"/>
</dbReference>
<dbReference type="InterPro" id="IPR000719">
    <property type="entry name" value="Prot_kinase_dom"/>
</dbReference>
<dbReference type="SUPFAM" id="SSF56112">
    <property type="entry name" value="Protein kinase-like (PK-like)"/>
    <property type="match status" value="1"/>
</dbReference>
<evidence type="ECO:0000256" key="8">
    <source>
        <dbReference type="ARBA" id="ARBA00047899"/>
    </source>
</evidence>
<dbReference type="Pfam" id="PF01984">
    <property type="entry name" value="dsDNA_bind"/>
    <property type="match status" value="1"/>
</dbReference>
<keyword evidence="5" id="KW-0547">Nucleotide-binding</keyword>
<dbReference type="InterPro" id="IPR008271">
    <property type="entry name" value="Ser/Thr_kinase_AS"/>
</dbReference>
<evidence type="ECO:0000256" key="3">
    <source>
        <dbReference type="ARBA" id="ARBA00022527"/>
    </source>
</evidence>
<dbReference type="SUPFAM" id="SSF46950">
    <property type="entry name" value="Double-stranded DNA-binding domain"/>
    <property type="match status" value="1"/>
</dbReference>
<name>A0ABQ8ULP0_9EUKA</name>
<evidence type="ECO:0000256" key="1">
    <source>
        <dbReference type="ARBA" id="ARBA00010490"/>
    </source>
</evidence>
<evidence type="ECO:0000256" key="2">
    <source>
        <dbReference type="ARBA" id="ARBA00012513"/>
    </source>
</evidence>
<sequence length="571" mass="63203">MRRKADGKVFACKQINYGRMSDKEKCLLVNEVNILRELRHPNIVRYYDRIIDKSNAKIYIFMEFCDGGDLGAIIKKCIDEHTQIDEEIIWRILSQMLLALAECHRHRPNAILHRDIKPRNIFLNQQKIAKLGDFGLARILHDNSMAFTFCGSPYYMSPEQTSDAPYNEKTDIWSLGCVIYELAALRPPFQATTQQALARKIRDDAAPPLPPRYSRELYEVICHMLEKNPVTRPAVERLLQHHAIALRVREQKIAHHYAHIQHKEEELRQRELLLAQRAEELDRREAALALRERAAALTQGSSDPAVVATGGVATPPPAPSAGPQSTSSSATSTSPVTLTTTASFQANTLMLPPTGPPSRAASLSPTPFMPTSPPLTSSPQPDDLAEGALVTVQFGHPGAAPVPLAGPAVGLRFQHTTHPNLPCHPVSHSNTSGQPISQGQAMHRNFPPNSTKMNPLSELPPEIAAAAAAGAPKGGDQEAQQRQQQMAERKKAILHNILTPEARERLSRIALVKPEDAAQIENSLVAAAPRLSEKVDETRLISFLEQAGGRKHETKITFKRRGMDFDDDDDM</sequence>
<dbReference type="PROSITE" id="PS50011">
    <property type="entry name" value="PROTEIN_KINASE_DOM"/>
    <property type="match status" value="1"/>
</dbReference>
<gene>
    <name evidence="12" type="ORF">PAPYR_5415</name>
</gene>
<accession>A0ABQ8ULP0</accession>
<dbReference type="EC" id="2.7.11.1" evidence="2"/>